<keyword evidence="2" id="KW-1185">Reference proteome</keyword>
<dbReference type="EMBL" id="JABWDY010009578">
    <property type="protein sequence ID" value="KAF5201318.1"/>
    <property type="molecule type" value="Genomic_DNA"/>
</dbReference>
<gene>
    <name evidence="1" type="ORF">FRX31_009095</name>
</gene>
<evidence type="ECO:0000313" key="1">
    <source>
        <dbReference type="EMBL" id="KAF5201318.1"/>
    </source>
</evidence>
<dbReference type="AlphaFoldDB" id="A0A7J6WXJ6"/>
<evidence type="ECO:0000313" key="2">
    <source>
        <dbReference type="Proteomes" id="UP000554482"/>
    </source>
</evidence>
<sequence length="83" mass="9458">MTSQTFYRSMGYLFESLTRGLASLLELQIKLVSSVLDVLFQPLQWSISMDVGSNLPISDAYVPHDHRLSLHYGDFSQANFFLI</sequence>
<organism evidence="1 2">
    <name type="scientific">Thalictrum thalictroides</name>
    <name type="common">Rue-anemone</name>
    <name type="synonym">Anemone thalictroides</name>
    <dbReference type="NCBI Taxonomy" id="46969"/>
    <lineage>
        <taxon>Eukaryota</taxon>
        <taxon>Viridiplantae</taxon>
        <taxon>Streptophyta</taxon>
        <taxon>Embryophyta</taxon>
        <taxon>Tracheophyta</taxon>
        <taxon>Spermatophyta</taxon>
        <taxon>Magnoliopsida</taxon>
        <taxon>Ranunculales</taxon>
        <taxon>Ranunculaceae</taxon>
        <taxon>Thalictroideae</taxon>
        <taxon>Thalictrum</taxon>
    </lineage>
</organism>
<proteinExistence type="predicted"/>
<comment type="caution">
    <text evidence="1">The sequence shown here is derived from an EMBL/GenBank/DDBJ whole genome shotgun (WGS) entry which is preliminary data.</text>
</comment>
<dbReference type="PANTHER" id="PTHR48221">
    <property type="entry name" value="ACYL-COA SYNTHETASE FAMILY PROTEIN"/>
    <property type="match status" value="1"/>
</dbReference>
<protein>
    <submittedName>
        <fullName evidence="1">Uncharacterized protein</fullName>
    </submittedName>
</protein>
<dbReference type="Proteomes" id="UP000554482">
    <property type="component" value="Unassembled WGS sequence"/>
</dbReference>
<dbReference type="PANTHER" id="PTHR48221:SF2">
    <property type="entry name" value="ACYL-COA SYNTHETASE FAMILY PROTEIN"/>
    <property type="match status" value="1"/>
</dbReference>
<reference evidence="1 2" key="1">
    <citation type="submission" date="2020-06" db="EMBL/GenBank/DDBJ databases">
        <title>Transcriptomic and genomic resources for Thalictrum thalictroides and T. hernandezii: Facilitating candidate gene discovery in an emerging model plant lineage.</title>
        <authorList>
            <person name="Arias T."/>
            <person name="Riano-Pachon D.M."/>
            <person name="Di Stilio V.S."/>
        </authorList>
    </citation>
    <scope>NUCLEOTIDE SEQUENCE [LARGE SCALE GENOMIC DNA]</scope>
    <source>
        <strain evidence="2">cv. WT478/WT964</strain>
        <tissue evidence="1">Leaves</tissue>
    </source>
</reference>
<accession>A0A7J6WXJ6</accession>
<name>A0A7J6WXJ6_THATH</name>
<dbReference type="OrthoDB" id="1917939at2759"/>